<dbReference type="OrthoDB" id="8912188at2"/>
<proteinExistence type="predicted"/>
<accession>A0A1M5YIX3</accession>
<reference evidence="1 2" key="1">
    <citation type="submission" date="2016-11" db="EMBL/GenBank/DDBJ databases">
        <authorList>
            <person name="Jaros S."/>
            <person name="Januszkiewicz K."/>
            <person name="Wedrychowicz H."/>
        </authorList>
    </citation>
    <scope>NUCLEOTIDE SEQUENCE [LARGE SCALE GENOMIC DNA]</scope>
    <source>
        <strain evidence="1 2">CGMCC 1.10190</strain>
    </source>
</reference>
<organism evidence="1 2">
    <name type="scientific">Pollutimonas bauzanensis</name>
    <dbReference type="NCBI Taxonomy" id="658167"/>
    <lineage>
        <taxon>Bacteria</taxon>
        <taxon>Pseudomonadati</taxon>
        <taxon>Pseudomonadota</taxon>
        <taxon>Betaproteobacteria</taxon>
        <taxon>Burkholderiales</taxon>
        <taxon>Alcaligenaceae</taxon>
        <taxon>Pollutimonas</taxon>
    </lineage>
</organism>
<dbReference type="STRING" id="658167.SAMN04488135_109136"/>
<keyword evidence="2" id="KW-1185">Reference proteome</keyword>
<dbReference type="RefSeq" id="WP_143161013.1">
    <property type="nucleotide sequence ID" value="NZ_FQXE01000009.1"/>
</dbReference>
<dbReference type="AlphaFoldDB" id="A0A1M5YIX3"/>
<sequence length="78" mass="9326">MIRIKKPYRMRAQRLYENRLWHRAHSALRRYSGLVKGELLVRWRAMTGADDPARLLSMMHQYDNGKLASEVDKRQNTL</sequence>
<gene>
    <name evidence="1" type="ORF">SAMN04488135_109136</name>
</gene>
<evidence type="ECO:0000313" key="2">
    <source>
        <dbReference type="Proteomes" id="UP000184226"/>
    </source>
</evidence>
<evidence type="ECO:0000313" key="1">
    <source>
        <dbReference type="EMBL" id="SHI11946.1"/>
    </source>
</evidence>
<name>A0A1M5YIX3_9BURK</name>
<dbReference type="Proteomes" id="UP000184226">
    <property type="component" value="Unassembled WGS sequence"/>
</dbReference>
<protein>
    <submittedName>
        <fullName evidence="1">Uncharacterized protein</fullName>
    </submittedName>
</protein>
<dbReference type="EMBL" id="FQXE01000009">
    <property type="protein sequence ID" value="SHI11946.1"/>
    <property type="molecule type" value="Genomic_DNA"/>
</dbReference>